<keyword evidence="4 8" id="KW-0812">Transmembrane</keyword>
<keyword evidence="2" id="KW-0673">Quorum sensing</keyword>
<evidence type="ECO:0000313" key="9">
    <source>
        <dbReference type="EMBL" id="RGT07150.1"/>
    </source>
</evidence>
<dbReference type="EMBL" id="QRWH01000016">
    <property type="protein sequence ID" value="RGT07150.1"/>
    <property type="molecule type" value="Genomic_DNA"/>
</dbReference>
<feature type="transmembrane region" description="Helical" evidence="8">
    <location>
        <begin position="25"/>
        <end position="47"/>
    </location>
</feature>
<evidence type="ECO:0000313" key="10">
    <source>
        <dbReference type="Proteomes" id="UP000283630"/>
    </source>
</evidence>
<dbReference type="GO" id="GO:0008233">
    <property type="term" value="F:peptidase activity"/>
    <property type="evidence" value="ECO:0007669"/>
    <property type="project" value="UniProtKB-KW"/>
</dbReference>
<protein>
    <recommendedName>
        <fullName evidence="11">Accessory gene regulator protein</fullName>
    </recommendedName>
</protein>
<proteinExistence type="predicted"/>
<reference evidence="9 10" key="1">
    <citation type="submission" date="2018-08" db="EMBL/GenBank/DDBJ databases">
        <title>A genome reference for cultivated species of the human gut microbiota.</title>
        <authorList>
            <person name="Zou Y."/>
            <person name="Xue W."/>
            <person name="Luo G."/>
        </authorList>
    </citation>
    <scope>NUCLEOTIDE SEQUENCE [LARGE SCALE GENOMIC DNA]</scope>
    <source>
        <strain evidence="9 10">AF19-4AC</strain>
    </source>
</reference>
<keyword evidence="6 8" id="KW-1133">Transmembrane helix</keyword>
<evidence type="ECO:0000256" key="2">
    <source>
        <dbReference type="ARBA" id="ARBA00022654"/>
    </source>
</evidence>
<keyword evidence="1" id="KW-1003">Cell membrane</keyword>
<dbReference type="GO" id="GO:0016020">
    <property type="term" value="C:membrane"/>
    <property type="evidence" value="ECO:0007669"/>
    <property type="project" value="InterPro"/>
</dbReference>
<name>A0A412MBD7_9FIRM</name>
<evidence type="ECO:0000256" key="6">
    <source>
        <dbReference type="ARBA" id="ARBA00022989"/>
    </source>
</evidence>
<feature type="transmembrane region" description="Helical" evidence="8">
    <location>
        <begin position="53"/>
        <end position="73"/>
    </location>
</feature>
<dbReference type="SMART" id="SM00793">
    <property type="entry name" value="AgrB"/>
    <property type="match status" value="1"/>
</dbReference>
<evidence type="ECO:0000256" key="5">
    <source>
        <dbReference type="ARBA" id="ARBA00022801"/>
    </source>
</evidence>
<feature type="transmembrane region" description="Helical" evidence="8">
    <location>
        <begin position="105"/>
        <end position="121"/>
    </location>
</feature>
<dbReference type="Proteomes" id="UP000283630">
    <property type="component" value="Unassembled WGS sequence"/>
</dbReference>
<dbReference type="RefSeq" id="WP_021739015.1">
    <property type="nucleotide sequence ID" value="NZ_QRWH01000016.1"/>
</dbReference>
<keyword evidence="5" id="KW-0378">Hydrolase</keyword>
<evidence type="ECO:0008006" key="11">
    <source>
        <dbReference type="Google" id="ProtNLM"/>
    </source>
</evidence>
<sequence>MEKLSKLLTDYIVKKNTISETDYEIYKYGFLIGIELLTCMVICYILAIKMQMFWECTAFFLLFFSLRSLVGGLHMNSFKVCFLCSCLVVFFTLSMIKYFPISKEFSLVISVFEIIILYYMKPVENINRPVNEKEKNVFSNRIRQTLIIITFSVCFFYLANILKYLVTIVYTLGIIIISMILGKAKNQIERCRG</sequence>
<organism evidence="9 10">
    <name type="scientific">Dorea formicigenerans</name>
    <dbReference type="NCBI Taxonomy" id="39486"/>
    <lineage>
        <taxon>Bacteria</taxon>
        <taxon>Bacillati</taxon>
        <taxon>Bacillota</taxon>
        <taxon>Clostridia</taxon>
        <taxon>Lachnospirales</taxon>
        <taxon>Lachnospiraceae</taxon>
        <taxon>Dorea</taxon>
    </lineage>
</organism>
<evidence type="ECO:0000256" key="8">
    <source>
        <dbReference type="SAM" id="Phobius"/>
    </source>
</evidence>
<gene>
    <name evidence="9" type="ORF">DWX53_13080</name>
</gene>
<dbReference type="GO" id="GO:0006508">
    <property type="term" value="P:proteolysis"/>
    <property type="evidence" value="ECO:0007669"/>
    <property type="project" value="UniProtKB-KW"/>
</dbReference>
<dbReference type="GO" id="GO:0009372">
    <property type="term" value="P:quorum sensing"/>
    <property type="evidence" value="ECO:0007669"/>
    <property type="project" value="UniProtKB-KW"/>
</dbReference>
<keyword evidence="7 8" id="KW-0472">Membrane</keyword>
<evidence type="ECO:0000256" key="7">
    <source>
        <dbReference type="ARBA" id="ARBA00023136"/>
    </source>
</evidence>
<feature type="transmembrane region" description="Helical" evidence="8">
    <location>
        <begin position="142"/>
        <end position="158"/>
    </location>
</feature>
<evidence type="ECO:0000256" key="4">
    <source>
        <dbReference type="ARBA" id="ARBA00022692"/>
    </source>
</evidence>
<accession>A0A412MBD7</accession>
<dbReference type="GeneID" id="97128143"/>
<comment type="caution">
    <text evidence="9">The sequence shown here is derived from an EMBL/GenBank/DDBJ whole genome shotgun (WGS) entry which is preliminary data.</text>
</comment>
<evidence type="ECO:0000256" key="1">
    <source>
        <dbReference type="ARBA" id="ARBA00022475"/>
    </source>
</evidence>
<dbReference type="Pfam" id="PF04647">
    <property type="entry name" value="AgrB"/>
    <property type="match status" value="1"/>
</dbReference>
<dbReference type="AlphaFoldDB" id="A0A412MBD7"/>
<dbReference type="InterPro" id="IPR006741">
    <property type="entry name" value="AgrB"/>
</dbReference>
<feature type="transmembrane region" description="Helical" evidence="8">
    <location>
        <begin position="80"/>
        <end position="99"/>
    </location>
</feature>
<keyword evidence="3" id="KW-0645">Protease</keyword>
<feature type="transmembrane region" description="Helical" evidence="8">
    <location>
        <begin position="164"/>
        <end position="182"/>
    </location>
</feature>
<evidence type="ECO:0000256" key="3">
    <source>
        <dbReference type="ARBA" id="ARBA00022670"/>
    </source>
</evidence>